<accession>Q9PSR9</accession>
<dbReference type="Gene3D" id="1.20.1070.10">
    <property type="entry name" value="Rhodopsin 7-helix transmembrane proteins"/>
    <property type="match status" value="1"/>
</dbReference>
<name>Q9PSR9_CHICK</name>
<organism>
    <name type="scientific">Gallus gallus</name>
    <name type="common">Chicken</name>
    <dbReference type="NCBI Taxonomy" id="9031"/>
    <lineage>
        <taxon>Eukaryota</taxon>
        <taxon>Metazoa</taxon>
        <taxon>Chordata</taxon>
        <taxon>Craniata</taxon>
        <taxon>Vertebrata</taxon>
        <taxon>Euteleostomi</taxon>
        <taxon>Archelosauria</taxon>
        <taxon>Archosauria</taxon>
        <taxon>Dinosauria</taxon>
        <taxon>Saurischia</taxon>
        <taxon>Theropoda</taxon>
        <taxon>Coelurosauria</taxon>
        <taxon>Aves</taxon>
        <taxon>Neognathae</taxon>
        <taxon>Galloanserae</taxon>
        <taxon>Galliformes</taxon>
        <taxon>Phasianidae</taxon>
        <taxon>Phasianinae</taxon>
        <taxon>Gallus</taxon>
    </lineage>
</organism>
<proteinExistence type="predicted"/>
<dbReference type="SUPFAM" id="SSF81321">
    <property type="entry name" value="Family A G protein-coupled receptor-like"/>
    <property type="match status" value="1"/>
</dbReference>
<dbReference type="AlphaFoldDB" id="Q9PSR9"/>
<sequence length="43" mass="4787">LPVGILTACYSLICREICKNLKGTISRAKIRTVKMTFVIVVAY</sequence>
<reference key="1">
    <citation type="journal article" date="1995" name="Ann. N. Y. Acad. Sci.">
        <title>Molecular biology of vasopressin receptors.</title>
        <authorList>
            <person name="Lolait S.J."/>
            <person name="O'Carroll A.M."/>
            <person name="Brownstein M.J."/>
        </authorList>
    </citation>
    <scope>NUCLEOTIDE SEQUENCE</scope>
</reference>
<protein>
    <submittedName>
        <fullName>Arginine vasotocin receptor</fullName>
    </submittedName>
</protein>